<dbReference type="Proteomes" id="UP000251068">
    <property type="component" value="Segment"/>
</dbReference>
<reference evidence="2 3" key="1">
    <citation type="submission" date="2018-04" db="EMBL/GenBank/DDBJ databases">
        <authorList>
            <person name="Harrington T."/>
            <person name="Washburn E."/>
            <person name="Bricker J."/>
            <person name="McKinney A."/>
            <person name="Betsko A.J."/>
            <person name="Garlena R.A."/>
            <person name="Russell D.A."/>
            <person name="Pope W.A."/>
            <person name="Jacobs-Sera D."/>
            <person name="Hatfull G.F."/>
        </authorList>
    </citation>
    <scope>NUCLEOTIDE SEQUENCE [LARGE SCALE GENOMIC DNA]</scope>
</reference>
<sequence length="53" mass="6195">MNTTKTYAELNTEFMAVEQELSELYAKIEELNAKRGELRDQLRLASVKKYGNR</sequence>
<accession>A0A2Z4Q4R0</accession>
<protein>
    <submittedName>
        <fullName evidence="2">Uncharacterized protein</fullName>
    </submittedName>
</protein>
<evidence type="ECO:0000256" key="1">
    <source>
        <dbReference type="SAM" id="Coils"/>
    </source>
</evidence>
<organism evidence="2 3">
    <name type="scientific">Microbacterium phage AnnaSerena</name>
    <dbReference type="NCBI Taxonomy" id="2201432"/>
    <lineage>
        <taxon>Viruses</taxon>
        <taxon>Duplodnaviria</taxon>
        <taxon>Heunggongvirae</taxon>
        <taxon>Uroviricota</taxon>
        <taxon>Caudoviricetes</taxon>
        <taxon>Krampusvirus</taxon>
        <taxon>Krampusvirus krampus</taxon>
    </lineage>
</organism>
<gene>
    <name evidence="2" type="primary">63</name>
    <name evidence="2" type="ORF">SEA_ANNASERENA_63</name>
</gene>
<dbReference type="EMBL" id="MH271292">
    <property type="protein sequence ID" value="AWY04518.1"/>
    <property type="molecule type" value="Genomic_DNA"/>
</dbReference>
<name>A0A2Z4Q4R0_9CAUD</name>
<keyword evidence="1" id="KW-0175">Coiled coil</keyword>
<proteinExistence type="predicted"/>
<feature type="coiled-coil region" evidence="1">
    <location>
        <begin position="7"/>
        <end position="48"/>
    </location>
</feature>
<evidence type="ECO:0000313" key="2">
    <source>
        <dbReference type="EMBL" id="AWY04518.1"/>
    </source>
</evidence>
<evidence type="ECO:0000313" key="3">
    <source>
        <dbReference type="Proteomes" id="UP000251068"/>
    </source>
</evidence>